<organism evidence="3 4">
    <name type="scientific">Lichenicola cladoniae</name>
    <dbReference type="NCBI Taxonomy" id="1484109"/>
    <lineage>
        <taxon>Bacteria</taxon>
        <taxon>Pseudomonadati</taxon>
        <taxon>Pseudomonadota</taxon>
        <taxon>Alphaproteobacteria</taxon>
        <taxon>Acetobacterales</taxon>
        <taxon>Acetobacteraceae</taxon>
        <taxon>Lichenicola</taxon>
    </lineage>
</organism>
<dbReference type="RefSeq" id="WP_171836788.1">
    <property type="nucleotide sequence ID" value="NZ_CP053708.1"/>
</dbReference>
<dbReference type="EMBL" id="CP053708">
    <property type="protein sequence ID" value="QKE89061.1"/>
    <property type="molecule type" value="Genomic_DNA"/>
</dbReference>
<feature type="region of interest" description="Disordered" evidence="1">
    <location>
        <begin position="70"/>
        <end position="90"/>
    </location>
</feature>
<keyword evidence="2" id="KW-0472">Membrane</keyword>
<evidence type="ECO:0000256" key="1">
    <source>
        <dbReference type="SAM" id="MobiDB-lite"/>
    </source>
</evidence>
<dbReference type="AlphaFoldDB" id="A0A6M8H751"/>
<keyword evidence="4" id="KW-1185">Reference proteome</keyword>
<name>A0A6M8H751_9PROT</name>
<evidence type="ECO:0000313" key="4">
    <source>
        <dbReference type="Proteomes" id="UP000500767"/>
    </source>
</evidence>
<dbReference type="KEGG" id="lck:HN018_02445"/>
<proteinExistence type="predicted"/>
<evidence type="ECO:0000313" key="3">
    <source>
        <dbReference type="EMBL" id="QKE89061.1"/>
    </source>
</evidence>
<accession>A0A6M8H751</accession>
<evidence type="ECO:0000256" key="2">
    <source>
        <dbReference type="SAM" id="Phobius"/>
    </source>
</evidence>
<keyword evidence="2" id="KW-0812">Transmembrane</keyword>
<feature type="transmembrane region" description="Helical" evidence="2">
    <location>
        <begin position="97"/>
        <end position="124"/>
    </location>
</feature>
<sequence length="148" mass="15285">MRSCPASSPQGTLATASSARFRATLHTVLVLLTGLTLFGHLMLATLVPPVRQTATAMDRVAEVSVLCQAGNPGTPHRHPPGHRRSDGHPGICKSADALAIAVMILPGQAAIPVFTLLAGAGFALRPPLRGPPRPPAFDDQPRGPPASA</sequence>
<feature type="region of interest" description="Disordered" evidence="1">
    <location>
        <begin position="128"/>
        <end position="148"/>
    </location>
</feature>
<protein>
    <submittedName>
        <fullName evidence="3">Uncharacterized protein</fullName>
    </submittedName>
</protein>
<reference evidence="3 4" key="1">
    <citation type="journal article" date="2014" name="World J. Microbiol. Biotechnol.">
        <title>Biodiversity and physiological characteristics of Antarctic and Arctic lichens-associated bacteria.</title>
        <authorList>
            <person name="Lee Y.M."/>
            <person name="Kim E.H."/>
            <person name="Lee H.K."/>
            <person name="Hong S.G."/>
        </authorList>
    </citation>
    <scope>NUCLEOTIDE SEQUENCE [LARGE SCALE GENOMIC DNA]</scope>
    <source>
        <strain evidence="3 4">PAMC 26569</strain>
    </source>
</reference>
<dbReference type="Proteomes" id="UP000500767">
    <property type="component" value="Chromosome"/>
</dbReference>
<gene>
    <name evidence="3" type="ORF">HN018_02445</name>
</gene>
<keyword evidence="2" id="KW-1133">Transmembrane helix</keyword>
<feature type="transmembrane region" description="Helical" evidence="2">
    <location>
        <begin position="28"/>
        <end position="47"/>
    </location>
</feature>